<dbReference type="AlphaFoldDB" id="A0AAW2S0Z7"/>
<accession>A0AAW2S0Z7</accession>
<organism evidence="1">
    <name type="scientific">Sesamum radiatum</name>
    <name type="common">Black benniseed</name>
    <dbReference type="NCBI Taxonomy" id="300843"/>
    <lineage>
        <taxon>Eukaryota</taxon>
        <taxon>Viridiplantae</taxon>
        <taxon>Streptophyta</taxon>
        <taxon>Embryophyta</taxon>
        <taxon>Tracheophyta</taxon>
        <taxon>Spermatophyta</taxon>
        <taxon>Magnoliopsida</taxon>
        <taxon>eudicotyledons</taxon>
        <taxon>Gunneridae</taxon>
        <taxon>Pentapetalae</taxon>
        <taxon>asterids</taxon>
        <taxon>lamiids</taxon>
        <taxon>Lamiales</taxon>
        <taxon>Pedaliaceae</taxon>
        <taxon>Sesamum</taxon>
    </lineage>
</organism>
<gene>
    <name evidence="1" type="ORF">Sradi_3010900</name>
</gene>
<comment type="caution">
    <text evidence="1">The sequence shown here is derived from an EMBL/GenBank/DDBJ whole genome shotgun (WGS) entry which is preliminary data.</text>
</comment>
<proteinExistence type="predicted"/>
<dbReference type="PANTHER" id="PTHR33116:SF86">
    <property type="entry name" value="REVERSE TRANSCRIPTASE DOMAIN-CONTAINING PROTEIN"/>
    <property type="match status" value="1"/>
</dbReference>
<reference evidence="1" key="1">
    <citation type="submission" date="2020-06" db="EMBL/GenBank/DDBJ databases">
        <authorList>
            <person name="Li T."/>
            <person name="Hu X."/>
            <person name="Zhang T."/>
            <person name="Song X."/>
            <person name="Zhang H."/>
            <person name="Dai N."/>
            <person name="Sheng W."/>
            <person name="Hou X."/>
            <person name="Wei L."/>
        </authorList>
    </citation>
    <scope>NUCLEOTIDE SEQUENCE</scope>
    <source>
        <strain evidence="1">G02</strain>
        <tissue evidence="1">Leaf</tissue>
    </source>
</reference>
<name>A0AAW2S0Z7_SESRA</name>
<evidence type="ECO:0000313" key="1">
    <source>
        <dbReference type="EMBL" id="KAL0386166.1"/>
    </source>
</evidence>
<sequence length="101" mass="12004">MSCFLVPSSVYREIESLMADFLWHNKDVRKIHWLAWDKVCASKALGGLGAFNIAMLAKQLWRVIIYLDSLLNRVWKQKYFPACEWFEARCHRPLFRQDGRL</sequence>
<dbReference type="EMBL" id="JACGWJ010000012">
    <property type="protein sequence ID" value="KAL0386166.1"/>
    <property type="molecule type" value="Genomic_DNA"/>
</dbReference>
<reference evidence="1" key="2">
    <citation type="journal article" date="2024" name="Plant">
        <title>Genomic evolution and insights into agronomic trait innovations of Sesamum species.</title>
        <authorList>
            <person name="Miao H."/>
            <person name="Wang L."/>
            <person name="Qu L."/>
            <person name="Liu H."/>
            <person name="Sun Y."/>
            <person name="Le M."/>
            <person name="Wang Q."/>
            <person name="Wei S."/>
            <person name="Zheng Y."/>
            <person name="Lin W."/>
            <person name="Duan Y."/>
            <person name="Cao H."/>
            <person name="Xiong S."/>
            <person name="Wang X."/>
            <person name="Wei L."/>
            <person name="Li C."/>
            <person name="Ma Q."/>
            <person name="Ju M."/>
            <person name="Zhao R."/>
            <person name="Li G."/>
            <person name="Mu C."/>
            <person name="Tian Q."/>
            <person name="Mei H."/>
            <person name="Zhang T."/>
            <person name="Gao T."/>
            <person name="Zhang H."/>
        </authorList>
    </citation>
    <scope>NUCLEOTIDE SEQUENCE</scope>
    <source>
        <strain evidence="1">G02</strain>
    </source>
</reference>
<dbReference type="PANTHER" id="PTHR33116">
    <property type="entry name" value="REVERSE TRANSCRIPTASE ZINC-BINDING DOMAIN-CONTAINING PROTEIN-RELATED-RELATED"/>
    <property type="match status" value="1"/>
</dbReference>
<protein>
    <submittedName>
        <fullName evidence="1">Uncharacterized protein</fullName>
    </submittedName>
</protein>